<dbReference type="Pfam" id="PF12678">
    <property type="entry name" value="zf-rbx1"/>
    <property type="match status" value="1"/>
</dbReference>
<keyword evidence="13" id="KW-1185">Reference proteome</keyword>
<keyword evidence="12" id="KW-0378">Hydrolase</keyword>
<dbReference type="GO" id="GO:0016787">
    <property type="term" value="F:hydrolase activity"/>
    <property type="evidence" value="ECO:0007669"/>
    <property type="project" value="UniProtKB-KW"/>
</dbReference>
<name>A0A2V0PE54_9CHLO</name>
<feature type="region of interest" description="Disordered" evidence="8">
    <location>
        <begin position="391"/>
        <end position="412"/>
    </location>
</feature>
<evidence type="ECO:0000256" key="9">
    <source>
        <dbReference type="SAM" id="Phobius"/>
    </source>
</evidence>
<keyword evidence="2" id="KW-0479">Metal-binding</keyword>
<dbReference type="InterPro" id="IPR033438">
    <property type="entry name" value="MOLO1"/>
</dbReference>
<dbReference type="Pfam" id="PF17175">
    <property type="entry name" value="MOLO1"/>
    <property type="match status" value="1"/>
</dbReference>
<evidence type="ECO:0000256" key="8">
    <source>
        <dbReference type="SAM" id="MobiDB-lite"/>
    </source>
</evidence>
<evidence type="ECO:0000256" key="3">
    <source>
        <dbReference type="ARBA" id="ARBA00022771"/>
    </source>
</evidence>
<protein>
    <submittedName>
        <fullName evidence="12">Lactase-phlorizin hydrolase</fullName>
    </submittedName>
</protein>
<evidence type="ECO:0000256" key="6">
    <source>
        <dbReference type="PROSITE-ProRule" id="PRU00175"/>
    </source>
</evidence>
<feature type="region of interest" description="Disordered" evidence="8">
    <location>
        <begin position="321"/>
        <end position="351"/>
    </location>
</feature>
<keyword evidence="10" id="KW-0732">Signal</keyword>
<feature type="compositionally biased region" description="Gly residues" evidence="8">
    <location>
        <begin position="492"/>
        <end position="505"/>
    </location>
</feature>
<dbReference type="Gene3D" id="3.30.40.10">
    <property type="entry name" value="Zinc/RING finger domain, C3HC4 (zinc finger)"/>
    <property type="match status" value="1"/>
</dbReference>
<dbReference type="EMBL" id="BDRX01000107">
    <property type="protein sequence ID" value="GBF97799.1"/>
    <property type="molecule type" value="Genomic_DNA"/>
</dbReference>
<reference evidence="12 13" key="1">
    <citation type="journal article" date="2018" name="Sci. Rep.">
        <title>Raphidocelis subcapitata (=Pseudokirchneriella subcapitata) provides an insight into genome evolution and environmental adaptations in the Sphaeropleales.</title>
        <authorList>
            <person name="Suzuki S."/>
            <person name="Yamaguchi H."/>
            <person name="Nakajima N."/>
            <person name="Kawachi M."/>
        </authorList>
    </citation>
    <scope>NUCLEOTIDE SEQUENCE [LARGE SCALE GENOMIC DNA]</scope>
    <source>
        <strain evidence="12 13">NIES-35</strain>
    </source>
</reference>
<dbReference type="AlphaFoldDB" id="A0A2V0PE54"/>
<keyword evidence="9" id="KW-0472">Membrane</keyword>
<evidence type="ECO:0000256" key="5">
    <source>
        <dbReference type="ARBA" id="ARBA00022833"/>
    </source>
</evidence>
<feature type="chain" id="PRO_5015960141" evidence="10">
    <location>
        <begin position="32"/>
        <end position="505"/>
    </location>
</feature>
<dbReference type="InterPro" id="IPR001841">
    <property type="entry name" value="Znf_RING"/>
</dbReference>
<evidence type="ECO:0000313" key="12">
    <source>
        <dbReference type="EMBL" id="GBF97799.1"/>
    </source>
</evidence>
<dbReference type="OrthoDB" id="8062037at2759"/>
<feature type="transmembrane region" description="Helical" evidence="9">
    <location>
        <begin position="224"/>
        <end position="244"/>
    </location>
</feature>
<dbReference type="PANTHER" id="PTHR33748">
    <property type="entry name" value="PROTEIN CBG04600"/>
    <property type="match status" value="1"/>
</dbReference>
<dbReference type="InParanoid" id="A0A2V0PE54"/>
<dbReference type="GO" id="GO:0008270">
    <property type="term" value="F:zinc ion binding"/>
    <property type="evidence" value="ECO:0007669"/>
    <property type="project" value="UniProtKB-KW"/>
</dbReference>
<keyword evidence="7" id="KW-0175">Coiled coil</keyword>
<dbReference type="SMART" id="SM00184">
    <property type="entry name" value="RING"/>
    <property type="match status" value="1"/>
</dbReference>
<evidence type="ECO:0000256" key="7">
    <source>
        <dbReference type="SAM" id="Coils"/>
    </source>
</evidence>
<evidence type="ECO:0000256" key="2">
    <source>
        <dbReference type="ARBA" id="ARBA00022723"/>
    </source>
</evidence>
<keyword evidence="9" id="KW-1133">Transmembrane helix</keyword>
<feature type="signal peptide" evidence="10">
    <location>
        <begin position="1"/>
        <end position="31"/>
    </location>
</feature>
<dbReference type="PROSITE" id="PS50089">
    <property type="entry name" value="ZF_RING_2"/>
    <property type="match status" value="1"/>
</dbReference>
<dbReference type="PANTHER" id="PTHR33748:SF5">
    <property type="entry name" value="GROUND-LIKE DOMAIN-CONTAINING PROTEIN"/>
    <property type="match status" value="1"/>
</dbReference>
<evidence type="ECO:0000259" key="11">
    <source>
        <dbReference type="PROSITE" id="PS50089"/>
    </source>
</evidence>
<keyword evidence="9" id="KW-0812">Transmembrane</keyword>
<dbReference type="GO" id="GO:0005892">
    <property type="term" value="C:acetylcholine-gated channel complex"/>
    <property type="evidence" value="ECO:0007669"/>
    <property type="project" value="InterPro"/>
</dbReference>
<evidence type="ECO:0000256" key="10">
    <source>
        <dbReference type="SAM" id="SignalP"/>
    </source>
</evidence>
<dbReference type="Gene3D" id="3.10.310.50">
    <property type="match status" value="1"/>
</dbReference>
<proteinExistence type="predicted"/>
<accession>A0A2V0PE54</accession>
<feature type="compositionally biased region" description="Low complexity" evidence="8">
    <location>
        <begin position="321"/>
        <end position="344"/>
    </location>
</feature>
<keyword evidence="4" id="KW-0833">Ubl conjugation pathway</keyword>
<evidence type="ECO:0000256" key="4">
    <source>
        <dbReference type="ARBA" id="ARBA00022786"/>
    </source>
</evidence>
<sequence length="505" mass="51948">MGASLGRTGAAWRQVLLLLCLWLAAAAAARASSLERAPWTPAAYPNPQRDVGACGRRGVSSFLCDPDGVMSYDAANLAEGLIAQVERGEAPYTRAPCGAGLQGFQIAVALMRRLQVDGSQSPGEAAAAFARGLHDAWGVGSGACDNGVVLLLATRDRQVYVSTGRGAEAAGLSPAALSRVMDNMKPALRGERYGEAVLEAVHELGLLLAGSDVPAAGGDGDGDGVGVFAFFASIVAAVWGWGWWSNRKRDQRFKRAQRQLEALKRDQAALRRGQYKTTTCPICLDDFEGEEGGGQGAASGGAAAPSASTALKETAPLLSGGTQASAAAAGNSPSGSGAARAPASPGAPPTPRRGPPLVLACGHSFHAACISEWAAGHTTCPICRRDINEEDDGGARARGAPPPPCSGGAPPAAAAAARRDLWMPELLFRTRRLGLMYPDFISTSMTDQFLQDLESDADLSHAALARFEARHPARERAAELREAGRGGASASFGGGHGGGGAGSSW</sequence>
<dbReference type="STRING" id="307507.A0A2V0PE54"/>
<dbReference type="InterPro" id="IPR024766">
    <property type="entry name" value="Znf_RING_H2"/>
</dbReference>
<evidence type="ECO:0000256" key="1">
    <source>
        <dbReference type="ARBA" id="ARBA00004906"/>
    </source>
</evidence>
<comment type="caution">
    <text evidence="12">The sequence shown here is derived from an EMBL/GenBank/DDBJ whole genome shotgun (WGS) entry which is preliminary data.</text>
</comment>
<feature type="coiled-coil region" evidence="7">
    <location>
        <begin position="246"/>
        <end position="273"/>
    </location>
</feature>
<dbReference type="SUPFAM" id="SSF57850">
    <property type="entry name" value="RING/U-box"/>
    <property type="match status" value="1"/>
</dbReference>
<organism evidence="12 13">
    <name type="scientific">Raphidocelis subcapitata</name>
    <dbReference type="NCBI Taxonomy" id="307507"/>
    <lineage>
        <taxon>Eukaryota</taxon>
        <taxon>Viridiplantae</taxon>
        <taxon>Chlorophyta</taxon>
        <taxon>core chlorophytes</taxon>
        <taxon>Chlorophyceae</taxon>
        <taxon>CS clade</taxon>
        <taxon>Sphaeropleales</taxon>
        <taxon>Selenastraceae</taxon>
        <taxon>Raphidocelis</taxon>
    </lineage>
</organism>
<comment type="pathway">
    <text evidence="1">Protein modification; protein ubiquitination.</text>
</comment>
<feature type="region of interest" description="Disordered" evidence="8">
    <location>
        <begin position="479"/>
        <end position="505"/>
    </location>
</feature>
<gene>
    <name evidence="12" type="ORF">Rsub_10224</name>
</gene>
<feature type="domain" description="RING-type" evidence="11">
    <location>
        <begin position="280"/>
        <end position="384"/>
    </location>
</feature>
<keyword evidence="5" id="KW-0862">Zinc</keyword>
<evidence type="ECO:0000313" key="13">
    <source>
        <dbReference type="Proteomes" id="UP000247498"/>
    </source>
</evidence>
<dbReference type="InterPro" id="IPR013083">
    <property type="entry name" value="Znf_RING/FYVE/PHD"/>
</dbReference>
<dbReference type="Proteomes" id="UP000247498">
    <property type="component" value="Unassembled WGS sequence"/>
</dbReference>
<keyword evidence="3 6" id="KW-0863">Zinc-finger</keyword>